<dbReference type="AlphaFoldDB" id="A0A7X1E7W7"/>
<dbReference type="NCBIfam" id="TIGR00277">
    <property type="entry name" value="HDIG"/>
    <property type="match status" value="1"/>
</dbReference>
<keyword evidence="5" id="KW-1133">Transmembrane helix</keyword>
<keyword evidence="4 5" id="KW-0694">RNA-binding</keyword>
<dbReference type="GO" id="GO:0006402">
    <property type="term" value="P:mRNA catabolic process"/>
    <property type="evidence" value="ECO:0007669"/>
    <property type="project" value="UniProtKB-UniRule"/>
</dbReference>
<evidence type="ECO:0000256" key="1">
    <source>
        <dbReference type="ARBA" id="ARBA00022722"/>
    </source>
</evidence>
<protein>
    <recommendedName>
        <fullName evidence="5 6">Ribonuclease Y</fullName>
        <shortName evidence="5">RNase Y</shortName>
        <ecNumber evidence="5 6">3.1.-.-</ecNumber>
    </recommendedName>
</protein>
<evidence type="ECO:0000313" key="10">
    <source>
        <dbReference type="EMBL" id="MBC2604177.1"/>
    </source>
</evidence>
<dbReference type="Gene3D" id="1.10.3210.10">
    <property type="entry name" value="Hypothetical protein af1432"/>
    <property type="match status" value="1"/>
</dbReference>
<feature type="domain" description="HD" evidence="9">
    <location>
        <begin position="272"/>
        <end position="365"/>
    </location>
</feature>
<comment type="similarity">
    <text evidence="5">Belongs to the RNase Y family.</text>
</comment>
<gene>
    <name evidence="5 10" type="primary">rny</name>
    <name evidence="10" type="ORF">H5P30_20530</name>
</gene>
<evidence type="ECO:0000259" key="9">
    <source>
        <dbReference type="PROSITE" id="PS51831"/>
    </source>
</evidence>
<proteinExistence type="inferred from homology"/>
<evidence type="ECO:0000256" key="2">
    <source>
        <dbReference type="ARBA" id="ARBA00022759"/>
    </source>
</evidence>
<evidence type="ECO:0000313" key="11">
    <source>
        <dbReference type="Proteomes" id="UP000525652"/>
    </source>
</evidence>
<keyword evidence="3 5" id="KW-0378">Hydrolase</keyword>
<dbReference type="PROSITE" id="PS50084">
    <property type="entry name" value="KH_TYPE_1"/>
    <property type="match status" value="1"/>
</dbReference>
<feature type="transmembrane region" description="Helical" evidence="5">
    <location>
        <begin position="6"/>
        <end position="26"/>
    </location>
</feature>
<dbReference type="InterPro" id="IPR004087">
    <property type="entry name" value="KH_dom"/>
</dbReference>
<evidence type="ECO:0000256" key="4">
    <source>
        <dbReference type="ARBA" id="ARBA00022884"/>
    </source>
</evidence>
<dbReference type="InterPro" id="IPR017705">
    <property type="entry name" value="Ribonuclease_Y"/>
</dbReference>
<comment type="function">
    <text evidence="5">Endoribonuclease that initiates mRNA decay.</text>
</comment>
<keyword evidence="5" id="KW-0812">Transmembrane</keyword>
<evidence type="ECO:0000256" key="8">
    <source>
        <dbReference type="SAM" id="MobiDB-lite"/>
    </source>
</evidence>
<dbReference type="InterPro" id="IPR006675">
    <property type="entry name" value="HDIG_dom"/>
</dbReference>
<keyword evidence="1 5" id="KW-0540">Nuclease</keyword>
<keyword evidence="2 5" id="KW-0255">Endonuclease</keyword>
<dbReference type="Pfam" id="PF00013">
    <property type="entry name" value="KH_1"/>
    <property type="match status" value="1"/>
</dbReference>
<dbReference type="GO" id="GO:0003723">
    <property type="term" value="F:RNA binding"/>
    <property type="evidence" value="ECO:0007669"/>
    <property type="project" value="UniProtKB-UniRule"/>
</dbReference>
<organism evidence="10 11">
    <name type="scientific">Puniceicoccus vermicola</name>
    <dbReference type="NCBI Taxonomy" id="388746"/>
    <lineage>
        <taxon>Bacteria</taxon>
        <taxon>Pseudomonadati</taxon>
        <taxon>Verrucomicrobiota</taxon>
        <taxon>Opitutia</taxon>
        <taxon>Puniceicoccales</taxon>
        <taxon>Puniceicoccaceae</taxon>
        <taxon>Puniceicoccus</taxon>
    </lineage>
</organism>
<dbReference type="InterPro" id="IPR036612">
    <property type="entry name" value="KH_dom_type_1_sf"/>
</dbReference>
<dbReference type="SUPFAM" id="SSF109604">
    <property type="entry name" value="HD-domain/PDEase-like"/>
    <property type="match status" value="1"/>
</dbReference>
<keyword evidence="5" id="KW-1003">Cell membrane</keyword>
<dbReference type="SMART" id="SM00471">
    <property type="entry name" value="HDc"/>
    <property type="match status" value="1"/>
</dbReference>
<dbReference type="GO" id="GO:0004521">
    <property type="term" value="F:RNA endonuclease activity"/>
    <property type="evidence" value="ECO:0007669"/>
    <property type="project" value="UniProtKB-UniRule"/>
</dbReference>
<dbReference type="InterPro" id="IPR003607">
    <property type="entry name" value="HD/PDEase_dom"/>
</dbReference>
<reference evidence="10 11" key="1">
    <citation type="submission" date="2020-07" db="EMBL/GenBank/DDBJ databases">
        <authorList>
            <person name="Feng X."/>
        </authorList>
    </citation>
    <scope>NUCLEOTIDE SEQUENCE [LARGE SCALE GENOMIC DNA]</scope>
    <source>
        <strain evidence="10 11">JCM14086</strain>
    </source>
</reference>
<dbReference type="CDD" id="cd22431">
    <property type="entry name" value="KH-I_RNaseY"/>
    <property type="match status" value="1"/>
</dbReference>
<dbReference type="Proteomes" id="UP000525652">
    <property type="component" value="Unassembled WGS sequence"/>
</dbReference>
<dbReference type="CDD" id="cd00077">
    <property type="entry name" value="HDc"/>
    <property type="match status" value="1"/>
</dbReference>
<evidence type="ECO:0000256" key="5">
    <source>
        <dbReference type="HAMAP-Rule" id="MF_00335"/>
    </source>
</evidence>
<evidence type="ECO:0000256" key="7">
    <source>
        <dbReference type="SAM" id="Coils"/>
    </source>
</evidence>
<comment type="caution">
    <text evidence="10">The sequence shown here is derived from an EMBL/GenBank/DDBJ whole genome shotgun (WGS) entry which is preliminary data.</text>
</comment>
<dbReference type="HAMAP" id="MF_00335">
    <property type="entry name" value="RNase_Y"/>
    <property type="match status" value="1"/>
</dbReference>
<feature type="compositionally biased region" description="Polar residues" evidence="8">
    <location>
        <begin position="140"/>
        <end position="152"/>
    </location>
</feature>
<feature type="coiled-coil region" evidence="7">
    <location>
        <begin position="45"/>
        <end position="86"/>
    </location>
</feature>
<feature type="region of interest" description="Disordered" evidence="8">
    <location>
        <begin position="140"/>
        <end position="159"/>
    </location>
</feature>
<dbReference type="InterPro" id="IPR006674">
    <property type="entry name" value="HD_domain"/>
</dbReference>
<dbReference type="EMBL" id="JACHVA010000139">
    <property type="protein sequence ID" value="MBC2604177.1"/>
    <property type="molecule type" value="Genomic_DNA"/>
</dbReference>
<dbReference type="PANTHER" id="PTHR12826:SF15">
    <property type="entry name" value="RIBONUCLEASE Y"/>
    <property type="match status" value="1"/>
</dbReference>
<dbReference type="InterPro" id="IPR004088">
    <property type="entry name" value="KH_dom_type_1"/>
</dbReference>
<dbReference type="NCBIfam" id="TIGR03319">
    <property type="entry name" value="RNase_Y"/>
    <property type="match status" value="1"/>
</dbReference>
<dbReference type="PANTHER" id="PTHR12826">
    <property type="entry name" value="RIBONUCLEASE Y"/>
    <property type="match status" value="1"/>
</dbReference>
<keyword evidence="7" id="KW-0175">Coiled coil</keyword>
<dbReference type="GO" id="GO:0005886">
    <property type="term" value="C:plasma membrane"/>
    <property type="evidence" value="ECO:0007669"/>
    <property type="project" value="UniProtKB-SubCell"/>
</dbReference>
<dbReference type="Pfam" id="PF01966">
    <property type="entry name" value="HD"/>
    <property type="match status" value="1"/>
</dbReference>
<evidence type="ECO:0000256" key="6">
    <source>
        <dbReference type="NCBIfam" id="TIGR03319"/>
    </source>
</evidence>
<dbReference type="SMART" id="SM00322">
    <property type="entry name" value="KH"/>
    <property type="match status" value="1"/>
</dbReference>
<dbReference type="PROSITE" id="PS51831">
    <property type="entry name" value="HD"/>
    <property type="match status" value="1"/>
</dbReference>
<evidence type="ECO:0000256" key="3">
    <source>
        <dbReference type="ARBA" id="ARBA00022801"/>
    </source>
</evidence>
<accession>A0A7X1E7W7</accession>
<name>A0A7X1E7W7_9BACT</name>
<dbReference type="EC" id="3.1.-.-" evidence="5 6"/>
<dbReference type="GO" id="GO:0016787">
    <property type="term" value="F:hydrolase activity"/>
    <property type="evidence" value="ECO:0007669"/>
    <property type="project" value="UniProtKB-KW"/>
</dbReference>
<comment type="subcellular location">
    <subcellularLocation>
        <location evidence="5">Cell membrane</location>
        <topology evidence="5">Single-pass membrane protein</topology>
    </subcellularLocation>
</comment>
<dbReference type="SUPFAM" id="SSF54791">
    <property type="entry name" value="Eukaryotic type KH-domain (KH-domain type I)"/>
    <property type="match status" value="1"/>
</dbReference>
<dbReference type="RefSeq" id="WP_185694789.1">
    <property type="nucleotide sequence ID" value="NZ_JACHVA010000139.1"/>
</dbReference>
<keyword evidence="5" id="KW-0472">Membrane</keyword>
<keyword evidence="11" id="KW-1185">Reference proteome</keyword>
<sequence length="456" mass="50407">MTEIWTEVGIALSAATLAAAAVIIALKYWPPRGAKRGSHAQQGPSEELQRRIERVRSIQQETEETRKEAEENRANLEQRLLEIAGMSREDARAELTAQMKESSEEYLEELRHDLLDVPEAQVEARARAVLLAAMQRVGSTPMSEETSTTVSLPNDDMKGRLIGREGRNIRSFESVTGVSLLIDETPDTVLLSGFDPVRREIARVTLEALIKDGRIHPASIEEKHQEALAEMDKAVISLGEEAIRKLRLSSIHPEIVSLLGKLHFRHSFSQNTLDHSIEVAFLCSLLASEIGFDPVLAKRAGLFHDLGKAISHEFEGSHASAAAKILRHHGEPPEVINAVAASHEEVAAESPYAGLVMLADSISAARPGARADSTEGYIQRVRSLENLARGFEGVKDCYALQAGREIRAIVDPENVPDDQAKRLALQIRHRIENELQYPSTIKVTVIRESRFCETAK</sequence>